<dbReference type="GeneTree" id="ENSGT00940000167425"/>
<dbReference type="Ensembl" id="ENSOMET00000025090.1">
    <property type="protein sequence ID" value="ENSOMEP00000032676.1"/>
    <property type="gene ID" value="ENSOMEG00000018237.1"/>
</dbReference>
<protein>
    <recommendedName>
        <fullName evidence="2">Fibroblast growth factor</fullName>
        <shortName evidence="2">FGF</shortName>
    </recommendedName>
</protein>
<organism evidence="4 5">
    <name type="scientific">Oryzias melastigma</name>
    <name type="common">Marine medaka</name>
    <dbReference type="NCBI Taxonomy" id="30732"/>
    <lineage>
        <taxon>Eukaryota</taxon>
        <taxon>Metazoa</taxon>
        <taxon>Chordata</taxon>
        <taxon>Craniata</taxon>
        <taxon>Vertebrata</taxon>
        <taxon>Euteleostomi</taxon>
        <taxon>Actinopterygii</taxon>
        <taxon>Neopterygii</taxon>
        <taxon>Teleostei</taxon>
        <taxon>Neoteleostei</taxon>
        <taxon>Acanthomorphata</taxon>
        <taxon>Ovalentaria</taxon>
        <taxon>Atherinomorphae</taxon>
        <taxon>Beloniformes</taxon>
        <taxon>Adrianichthyidae</taxon>
        <taxon>Oryziinae</taxon>
        <taxon>Oryzias</taxon>
    </lineage>
</organism>
<keyword evidence="3" id="KW-0472">Membrane</keyword>
<dbReference type="GO" id="GO:0008083">
    <property type="term" value="F:growth factor activity"/>
    <property type="evidence" value="ECO:0007669"/>
    <property type="project" value="InterPro"/>
</dbReference>
<evidence type="ECO:0000313" key="5">
    <source>
        <dbReference type="Proteomes" id="UP000261560"/>
    </source>
</evidence>
<dbReference type="PANTHER" id="PTHR11486">
    <property type="entry name" value="FIBROBLAST GROWTH FACTOR"/>
    <property type="match status" value="1"/>
</dbReference>
<dbReference type="SMART" id="SM00442">
    <property type="entry name" value="FGF"/>
    <property type="match status" value="1"/>
</dbReference>
<dbReference type="Gene3D" id="2.80.10.50">
    <property type="match status" value="1"/>
</dbReference>
<dbReference type="Pfam" id="PF00167">
    <property type="entry name" value="FGF"/>
    <property type="match status" value="1"/>
</dbReference>
<dbReference type="OMA" id="NLRGQSH"/>
<proteinExistence type="inferred from homology"/>
<keyword evidence="5" id="KW-1185">Reference proteome</keyword>
<comment type="similarity">
    <text evidence="1 2">Belongs to the heparin-binding growth factors family.</text>
</comment>
<dbReference type="AlphaFoldDB" id="A0A3B3DRY0"/>
<keyword evidence="3" id="KW-1133">Transmembrane helix</keyword>
<accession>A0A3B3DRY0</accession>
<feature type="transmembrane region" description="Helical" evidence="3">
    <location>
        <begin position="12"/>
        <end position="29"/>
    </location>
</feature>
<evidence type="ECO:0000256" key="1">
    <source>
        <dbReference type="ARBA" id="ARBA00007936"/>
    </source>
</evidence>
<name>A0A3B3DRY0_ORYME</name>
<sequence>MIPEMPLSPNTFVFTFSLIFPLCFGFYLPDSNPLLVFSNQVREVHLYTGTVQTHKTFINSDGRVTGNDAQTPYSVLQLQSVKPGYVVIRGLSSSLFLCVDSGGHLQGQNVYTEADCSFRELLQADGYTRFLSSSYGIPLSLASRHSSDRPSVPFTRFLPLRNILPPESPPQQPSNNQRFLNVDSGDLFGMGLNAVVSPHLSVEK</sequence>
<evidence type="ECO:0000256" key="2">
    <source>
        <dbReference type="RuleBase" id="RU049442"/>
    </source>
</evidence>
<reference evidence="4" key="2">
    <citation type="submission" date="2025-09" db="UniProtKB">
        <authorList>
            <consortium name="Ensembl"/>
        </authorList>
    </citation>
    <scope>IDENTIFICATION</scope>
</reference>
<dbReference type="PROSITE" id="PS00247">
    <property type="entry name" value="HBGF_FGF"/>
    <property type="match status" value="1"/>
</dbReference>
<dbReference type="PaxDb" id="30732-ENSOMEP00000032676"/>
<reference evidence="4" key="1">
    <citation type="submission" date="2025-08" db="UniProtKB">
        <authorList>
            <consortium name="Ensembl"/>
        </authorList>
    </citation>
    <scope>IDENTIFICATION</scope>
</reference>
<dbReference type="SUPFAM" id="SSF50353">
    <property type="entry name" value="Cytokine"/>
    <property type="match status" value="1"/>
</dbReference>
<dbReference type="PRINTS" id="PR00262">
    <property type="entry name" value="IL1HBGF"/>
</dbReference>
<keyword evidence="3" id="KW-0812">Transmembrane</keyword>
<evidence type="ECO:0000256" key="3">
    <source>
        <dbReference type="SAM" id="Phobius"/>
    </source>
</evidence>
<dbReference type="InterPro" id="IPR002209">
    <property type="entry name" value="Fibroblast_GF_fam"/>
</dbReference>
<dbReference type="Proteomes" id="UP000261560">
    <property type="component" value="Unplaced"/>
</dbReference>
<dbReference type="STRING" id="30732.ENSOMEP00000032676"/>
<evidence type="ECO:0000313" key="4">
    <source>
        <dbReference type="Ensembl" id="ENSOMEP00000032676.1"/>
    </source>
</evidence>
<dbReference type="InterPro" id="IPR008996">
    <property type="entry name" value="IL1/FGF"/>
</dbReference>